<dbReference type="RefSeq" id="WP_182527576.1">
    <property type="nucleotide sequence ID" value="NZ_JACJHT010000002.1"/>
</dbReference>
<protein>
    <recommendedName>
        <fullName evidence="9">Heparin-sulfate lyase N-terminal domain-containing protein</fullName>
    </recommendedName>
</protein>
<evidence type="ECO:0000256" key="1">
    <source>
        <dbReference type="ARBA" id="ARBA00004418"/>
    </source>
</evidence>
<name>A0A7W3REI3_PRIAR</name>
<dbReference type="SUPFAM" id="SSF48230">
    <property type="entry name" value="Chondroitin AC/alginate lyase"/>
    <property type="match status" value="1"/>
</dbReference>
<dbReference type="PANTHER" id="PTHR39210">
    <property type="entry name" value="HEPARIN-SULFATE LYASE"/>
    <property type="match status" value="1"/>
</dbReference>
<dbReference type="PANTHER" id="PTHR39210:SF1">
    <property type="entry name" value="HEPARIN-SULFATE LYASE"/>
    <property type="match status" value="1"/>
</dbReference>
<dbReference type="EMBL" id="JACJHT010000002">
    <property type="protein sequence ID" value="MBA9039391.1"/>
    <property type="molecule type" value="Genomic_DNA"/>
</dbReference>
<keyword evidence="2" id="KW-0732">Signal</keyword>
<evidence type="ECO:0000256" key="2">
    <source>
        <dbReference type="ARBA" id="ARBA00022729"/>
    </source>
</evidence>
<dbReference type="Pfam" id="PF16889">
    <property type="entry name" value="Hepar_II_III_N"/>
    <property type="match status" value="1"/>
</dbReference>
<evidence type="ECO:0000259" key="6">
    <source>
        <dbReference type="Pfam" id="PF16889"/>
    </source>
</evidence>
<feature type="domain" description="Heparin-sulfate lyase N-terminal" evidence="6">
    <location>
        <begin position="43"/>
        <end position="291"/>
    </location>
</feature>
<accession>A0A7W3REI3</accession>
<evidence type="ECO:0000313" key="8">
    <source>
        <dbReference type="Proteomes" id="UP000543174"/>
    </source>
</evidence>
<comment type="subcellular location">
    <subcellularLocation>
        <location evidence="1">Periplasm</location>
    </subcellularLocation>
</comment>
<dbReference type="Proteomes" id="UP000543174">
    <property type="component" value="Unassembled WGS sequence"/>
</dbReference>
<keyword evidence="8" id="KW-1185">Reference proteome</keyword>
<dbReference type="InterPro" id="IPR031680">
    <property type="entry name" value="Hepar_II_III_N"/>
</dbReference>
<dbReference type="Gene3D" id="3.40.50.1820">
    <property type="entry name" value="alpha/beta hydrolase"/>
    <property type="match status" value="1"/>
</dbReference>
<dbReference type="Pfam" id="PF16929">
    <property type="entry name" value="Asp2"/>
    <property type="match status" value="1"/>
</dbReference>
<dbReference type="GO" id="GO:0015031">
    <property type="term" value="P:protein transport"/>
    <property type="evidence" value="ECO:0007669"/>
    <property type="project" value="InterPro"/>
</dbReference>
<proteinExistence type="predicted"/>
<dbReference type="GO" id="GO:0016829">
    <property type="term" value="F:lyase activity"/>
    <property type="evidence" value="ECO:0007669"/>
    <property type="project" value="UniProtKB-KW"/>
</dbReference>
<gene>
    <name evidence="7" type="ORF">HNP21_002498</name>
</gene>
<dbReference type="InterPro" id="IPR008929">
    <property type="entry name" value="Chondroitin_lyas"/>
</dbReference>
<evidence type="ECO:0000256" key="3">
    <source>
        <dbReference type="ARBA" id="ARBA00022764"/>
    </source>
</evidence>
<keyword evidence="3" id="KW-0574">Periplasm</keyword>
<reference evidence="7" key="1">
    <citation type="submission" date="2020-08" db="EMBL/GenBank/DDBJ databases">
        <title>Functional genomics of gut bacteria from endangered species of beetles.</title>
        <authorList>
            <person name="Carlos-Shanley C."/>
        </authorList>
    </citation>
    <scope>NUCLEOTIDE SEQUENCE [LARGE SCALE GENOMIC DNA]</scope>
    <source>
        <strain evidence="7">S00060</strain>
    </source>
</reference>
<evidence type="ECO:0000256" key="4">
    <source>
        <dbReference type="ARBA" id="ARBA00023239"/>
    </source>
</evidence>
<dbReference type="SUPFAM" id="SSF53474">
    <property type="entry name" value="alpha/beta-Hydrolases"/>
    <property type="match status" value="1"/>
</dbReference>
<sequence length="896" mass="104135">MVNTKKALTALDEEKIQKLMRILPKSRNKDPLAAAKNIMGNKYPLPPFGVIRYPKGILWNEDKSRSFLRLIHGHTFLGCLTDAYEETKEEQYKDKAIGLVKDWIQKNPYPNGSNEMAFHDETTAMRLQYWLRLYILAKDKLASSDEQLIVENMAKTANLLSQDDFHSTNTNHGMFQDISLLAYAMYFEEADDESDHYRDIALKRLVDYFTYVYTEEGVHKEHSPSYHFLVSNYLNKLVVWLKDLSPNHAKFFVDLFKKTEKYATYIIRPDGLFPPLCDTESKPVVNSSYRSLYKSEEFLYSVHQGKAGRMPLEKDAVFKDSGYAIFRSGWERKEKETYVLFSAAYHTSYHKHSDDLNMHIYSNGDIITEAGPNGYNYKDKFTKYAYSSFGHNTLIVDGRGLPRVDHQHEKVYIKDYQLTEDYSEATGVNERYSGVTHTRNVRYNKQLEHITVRDQVASEDTHQYKLFWHVAPDLEVHVRDQIVELFRNNNKVAELEITSTTDVNIRAVREQTVPHVQGWVFPKMESKKPATVLELDFSSGKESVEVVTEFRLANYKIAARDQGPFELESHYQSMNGVKYHFVPAADEKLQDKLVIVFSALANKYHYVYNYMKTLEEVGANKLFILDDFGEQGSYYLGKNRNHVIETSVSSLIQYIMSKHGFTHKNVMTVGSSKGGYAALYYGIKYHFGQVIAGAPQSKLGDFLIDQAEHVNIAEYISGSDNVNKEYLNQILFNLLDQPVDSAPDIRLYVGTWDYHHKSHVLPLYHQLKDRGYKVTLDLEDRANHKDLKGYFPLYLGRTISEILDVQYVENVPFKIKRALLKDNESYFIARCDTEGHGNLEYAYYIYKDDKIVHKTSYIEEEIFRYKPRAKGEYRCRIFVRNQYKQKAVRDTNSVFI</sequence>
<dbReference type="Gene3D" id="1.50.10.100">
    <property type="entry name" value="Chondroitin AC/alginate lyase"/>
    <property type="match status" value="1"/>
</dbReference>
<feature type="domain" description="Heparinase II/III-like C-terminal" evidence="5">
    <location>
        <begin position="311"/>
        <end position="527"/>
    </location>
</feature>
<evidence type="ECO:0000313" key="7">
    <source>
        <dbReference type="EMBL" id="MBA9039391.1"/>
    </source>
</evidence>
<evidence type="ECO:0000259" key="5">
    <source>
        <dbReference type="Pfam" id="PF07940"/>
    </source>
</evidence>
<dbReference type="InterPro" id="IPR029058">
    <property type="entry name" value="AB_hydrolase_fold"/>
</dbReference>
<dbReference type="Gene3D" id="2.70.98.70">
    <property type="match status" value="1"/>
</dbReference>
<dbReference type="Pfam" id="PF07940">
    <property type="entry name" value="Hepar_II_III_C"/>
    <property type="match status" value="1"/>
</dbReference>
<comment type="caution">
    <text evidence="7">The sequence shown here is derived from an EMBL/GenBank/DDBJ whole genome shotgun (WGS) entry which is preliminary data.</text>
</comment>
<dbReference type="InterPro" id="IPR012480">
    <property type="entry name" value="Hepar_II_III_C"/>
</dbReference>
<evidence type="ECO:0008006" key="9">
    <source>
        <dbReference type="Google" id="ProtNLM"/>
    </source>
</evidence>
<organism evidence="7 8">
    <name type="scientific">Priestia aryabhattai</name>
    <name type="common">Bacillus aryabhattai</name>
    <dbReference type="NCBI Taxonomy" id="412384"/>
    <lineage>
        <taxon>Bacteria</taxon>
        <taxon>Bacillati</taxon>
        <taxon>Bacillota</taxon>
        <taxon>Bacilli</taxon>
        <taxon>Bacillales</taxon>
        <taxon>Bacillaceae</taxon>
        <taxon>Priestia</taxon>
    </lineage>
</organism>
<keyword evidence="4" id="KW-0456">Lyase</keyword>
<dbReference type="GO" id="GO:0042597">
    <property type="term" value="C:periplasmic space"/>
    <property type="evidence" value="ECO:0007669"/>
    <property type="project" value="UniProtKB-SubCell"/>
</dbReference>
<dbReference type="AlphaFoldDB" id="A0A7W3REI3"/>
<dbReference type="InterPro" id="IPR022267">
    <property type="entry name" value="Asp2"/>
</dbReference>